<dbReference type="RefSeq" id="WP_308785671.1">
    <property type="nucleotide sequence ID" value="NZ_JAUSWB010000001.1"/>
</dbReference>
<sequence>MKKMIIADPIKETAAILEKALEAEVKATGNLLLVKKLRKLTIQTDETKFMFKMDCDITFQAMQQPGLMINKAEILLLPSELPVFLSTLLNHPQALPTNYMQRLVMDPNVYCLYLETRELPGAFANRIAAALKAVDC</sequence>
<dbReference type="Proteomes" id="UP001241988">
    <property type="component" value="Unassembled WGS sequence"/>
</dbReference>
<gene>
    <name evidence="1" type="ORF">QOZ98_000180</name>
</gene>
<keyword evidence="2" id="KW-1185">Reference proteome</keyword>
<proteinExistence type="predicted"/>
<evidence type="ECO:0000313" key="2">
    <source>
        <dbReference type="Proteomes" id="UP001241988"/>
    </source>
</evidence>
<name>A0ABU0GPS2_9BACL</name>
<organism evidence="1 2">
    <name type="scientific">Planomicrobium stackebrandtii</name>
    <dbReference type="NCBI Taxonomy" id="253160"/>
    <lineage>
        <taxon>Bacteria</taxon>
        <taxon>Bacillati</taxon>
        <taxon>Bacillota</taxon>
        <taxon>Bacilli</taxon>
        <taxon>Bacillales</taxon>
        <taxon>Caryophanaceae</taxon>
        <taxon>Planomicrobium</taxon>
    </lineage>
</organism>
<evidence type="ECO:0008006" key="3">
    <source>
        <dbReference type="Google" id="ProtNLM"/>
    </source>
</evidence>
<dbReference type="EMBL" id="JAUSWB010000001">
    <property type="protein sequence ID" value="MDQ0427355.1"/>
    <property type="molecule type" value="Genomic_DNA"/>
</dbReference>
<accession>A0ABU0GPS2</accession>
<reference evidence="1 2" key="1">
    <citation type="submission" date="2023-07" db="EMBL/GenBank/DDBJ databases">
        <title>Genomic Encyclopedia of Type Strains, Phase IV (KMG-IV): sequencing the most valuable type-strain genomes for metagenomic binning, comparative biology and taxonomic classification.</title>
        <authorList>
            <person name="Goeker M."/>
        </authorList>
    </citation>
    <scope>NUCLEOTIDE SEQUENCE [LARGE SCALE GENOMIC DNA]</scope>
    <source>
        <strain evidence="1 2">DSM 16419</strain>
    </source>
</reference>
<evidence type="ECO:0000313" key="1">
    <source>
        <dbReference type="EMBL" id="MDQ0427355.1"/>
    </source>
</evidence>
<comment type="caution">
    <text evidence="1">The sequence shown here is derived from an EMBL/GenBank/DDBJ whole genome shotgun (WGS) entry which is preliminary data.</text>
</comment>
<protein>
    <recommendedName>
        <fullName evidence="3">DUF1259 domain-containing protein</fullName>
    </recommendedName>
</protein>